<comment type="caution">
    <text evidence="2">The sequence shown here is derived from an EMBL/GenBank/DDBJ whole genome shotgun (WGS) entry which is preliminary data.</text>
</comment>
<dbReference type="SUPFAM" id="SSF53187">
    <property type="entry name" value="Zn-dependent exopeptidases"/>
    <property type="match status" value="1"/>
</dbReference>
<dbReference type="InterPro" id="IPR045175">
    <property type="entry name" value="M28_fam"/>
</dbReference>
<name>A0ABV8LNV9_9ACTN</name>
<feature type="domain" description="Peptidase M28" evidence="1">
    <location>
        <begin position="218"/>
        <end position="394"/>
    </location>
</feature>
<reference evidence="3" key="1">
    <citation type="journal article" date="2019" name="Int. J. Syst. Evol. Microbiol.">
        <title>The Global Catalogue of Microorganisms (GCM) 10K type strain sequencing project: providing services to taxonomists for standard genome sequencing and annotation.</title>
        <authorList>
            <consortium name="The Broad Institute Genomics Platform"/>
            <consortium name="The Broad Institute Genome Sequencing Center for Infectious Disease"/>
            <person name="Wu L."/>
            <person name="Ma J."/>
        </authorList>
    </citation>
    <scope>NUCLEOTIDE SEQUENCE [LARGE SCALE GENOMIC DNA]</scope>
    <source>
        <strain evidence="3">CGMCC 4.7289</strain>
    </source>
</reference>
<dbReference type="Gene3D" id="3.50.30.30">
    <property type="match status" value="1"/>
</dbReference>
<dbReference type="EMBL" id="JBHSAY010000009">
    <property type="protein sequence ID" value="MFC4132128.1"/>
    <property type="molecule type" value="Genomic_DNA"/>
</dbReference>
<dbReference type="InterPro" id="IPR007484">
    <property type="entry name" value="Peptidase_M28"/>
</dbReference>
<gene>
    <name evidence="2" type="ORF">ACFOZ4_16075</name>
</gene>
<protein>
    <submittedName>
        <fullName evidence="2">M28 family metallopeptidase</fullName>
    </submittedName>
</protein>
<dbReference type="Gene3D" id="3.40.630.10">
    <property type="entry name" value="Zn peptidases"/>
    <property type="match status" value="1"/>
</dbReference>
<evidence type="ECO:0000313" key="2">
    <source>
        <dbReference type="EMBL" id="MFC4132128.1"/>
    </source>
</evidence>
<accession>A0ABV8LNV9</accession>
<dbReference type="Proteomes" id="UP001595816">
    <property type="component" value="Unassembled WGS sequence"/>
</dbReference>
<dbReference type="PANTHER" id="PTHR12147:SF26">
    <property type="entry name" value="PEPTIDASE M28 DOMAIN-CONTAINING PROTEIN"/>
    <property type="match status" value="1"/>
</dbReference>
<keyword evidence="3" id="KW-1185">Reference proteome</keyword>
<proteinExistence type="predicted"/>
<dbReference type="RefSeq" id="WP_253753829.1">
    <property type="nucleotide sequence ID" value="NZ_JAMZDZ010000001.1"/>
</dbReference>
<dbReference type="Pfam" id="PF04389">
    <property type="entry name" value="Peptidase_M28"/>
    <property type="match status" value="1"/>
</dbReference>
<dbReference type="PANTHER" id="PTHR12147">
    <property type="entry name" value="METALLOPEPTIDASE M28 FAMILY MEMBER"/>
    <property type="match status" value="1"/>
</dbReference>
<evidence type="ECO:0000313" key="3">
    <source>
        <dbReference type="Proteomes" id="UP001595816"/>
    </source>
</evidence>
<organism evidence="2 3">
    <name type="scientific">Hamadaea flava</name>
    <dbReference type="NCBI Taxonomy" id="1742688"/>
    <lineage>
        <taxon>Bacteria</taxon>
        <taxon>Bacillati</taxon>
        <taxon>Actinomycetota</taxon>
        <taxon>Actinomycetes</taxon>
        <taxon>Micromonosporales</taxon>
        <taxon>Micromonosporaceae</taxon>
        <taxon>Hamadaea</taxon>
    </lineage>
</organism>
<evidence type="ECO:0000259" key="1">
    <source>
        <dbReference type="Pfam" id="PF04389"/>
    </source>
</evidence>
<sequence>MTTNIAGPAYAGPALVPDVDRLTNTVVQLAADEFTGRRVGTSGSAAARAWLATQLHAAGARVSTSEFSAKARDVYATPVLAVDDGSGRQHLVHRRDFAEHLASADLAEPVEAVLGHASDADVTGRWVLAPAFTVEAAVTAAAARAVGLLVPRGTDDAGWMPKLIAGPATCPLPALSLRADLHQRWSGLVADGPVRVTASVPLSTVDVIGVNLYGDFSDAAKGWPSVLLTAHYDGVGDDPGVRLPSAADNASGVAVVLEAARLVAPLLPSGARLQVALLDAEEVGARGSEHHALTLPPGTSVINVDGAADMNEAASVEAAGPALPVLEALDAAGRLTGVPLRAGAMASDNRRYGAAGLPAVGIGMGLPGYQTPAETPDRVQPATLIAATRLVAHTVLHLVGDRT</sequence>